<dbReference type="CDD" id="cd07821">
    <property type="entry name" value="PYR_PYL_RCAR_like"/>
    <property type="match status" value="1"/>
</dbReference>
<dbReference type="PANTHER" id="PTHR39332:SF7">
    <property type="entry name" value="SRPBCC FAMILY PROTEIN"/>
    <property type="match status" value="1"/>
</dbReference>
<evidence type="ECO:0000313" key="2">
    <source>
        <dbReference type="Proteomes" id="UP000831484"/>
    </source>
</evidence>
<dbReference type="Proteomes" id="UP000831484">
    <property type="component" value="Chromosome"/>
</dbReference>
<reference evidence="2" key="1">
    <citation type="journal article" date="2022" name="Environ. Microbiol.">
        <title>Functional analysis, diversity, and distribution of carbendazim hydrolases MheI and CbmA, responsible for the initial step in carbendazim degradation.</title>
        <authorList>
            <person name="Zhang M."/>
            <person name="Bai X."/>
            <person name="Li Q."/>
            <person name="Zhang L."/>
            <person name="Zhu Q."/>
            <person name="Gao S."/>
            <person name="Ke Z."/>
            <person name="Jiang M."/>
            <person name="Hu J."/>
            <person name="Qiu J."/>
            <person name="Hong Q."/>
        </authorList>
    </citation>
    <scope>NUCLEOTIDE SEQUENCE [LARGE SCALE GENOMIC DNA]</scope>
    <source>
        <strain evidence="2">djl-6</strain>
    </source>
</reference>
<accession>A0AB38R676</accession>
<dbReference type="RefSeq" id="WP_042445863.1">
    <property type="nucleotide sequence ID" value="NZ_CP096563.1"/>
</dbReference>
<keyword evidence="2" id="KW-1185">Reference proteome</keyword>
<organism evidence="1 2">
    <name type="scientific">Rhodococcus qingshengii JCM 15477</name>
    <dbReference type="NCBI Taxonomy" id="1303681"/>
    <lineage>
        <taxon>Bacteria</taxon>
        <taxon>Bacillati</taxon>
        <taxon>Actinomycetota</taxon>
        <taxon>Actinomycetes</taxon>
        <taxon>Mycobacteriales</taxon>
        <taxon>Nocardiaceae</taxon>
        <taxon>Rhodococcus</taxon>
        <taxon>Rhodococcus erythropolis group</taxon>
    </lineage>
</organism>
<dbReference type="Gene3D" id="3.30.530.20">
    <property type="match status" value="1"/>
</dbReference>
<evidence type="ECO:0000313" key="1">
    <source>
        <dbReference type="EMBL" id="UPU40823.1"/>
    </source>
</evidence>
<dbReference type="InterPro" id="IPR023393">
    <property type="entry name" value="START-like_dom_sf"/>
</dbReference>
<proteinExistence type="predicted"/>
<gene>
    <name evidence="1" type="ORF">M0639_17255</name>
</gene>
<dbReference type="AlphaFoldDB" id="A0AB38R676"/>
<dbReference type="SUPFAM" id="SSF55961">
    <property type="entry name" value="Bet v1-like"/>
    <property type="match status" value="1"/>
</dbReference>
<dbReference type="Pfam" id="PF10604">
    <property type="entry name" value="Polyketide_cyc2"/>
    <property type="match status" value="1"/>
</dbReference>
<dbReference type="EMBL" id="CP096563">
    <property type="protein sequence ID" value="UPU40823.1"/>
    <property type="molecule type" value="Genomic_DNA"/>
</dbReference>
<sequence>MATIRSSITVDRSVDDVWKLIADAGTINEWFPLVEESAMLDDNHRTVTLRGGIRLTEEIITNDADLRRFQYRIIDGDLPIEHHIGTIDVIEVEGKSLVVYSTDVEPAELAEMVSGAIEGAVTGLAKKLC</sequence>
<dbReference type="PANTHER" id="PTHR39332">
    <property type="entry name" value="BLL4707 PROTEIN"/>
    <property type="match status" value="1"/>
</dbReference>
<protein>
    <submittedName>
        <fullName evidence="1">SRPBCC family protein</fullName>
    </submittedName>
</protein>
<dbReference type="InterPro" id="IPR019587">
    <property type="entry name" value="Polyketide_cyclase/dehydratase"/>
</dbReference>
<name>A0AB38R676_RHOSG</name>